<dbReference type="HOGENOM" id="CLU_061357_0_0_5"/>
<accession>I9NHS3</accession>
<dbReference type="Gene3D" id="3.30.460.10">
    <property type="entry name" value="Beta Polymerase, domain 2"/>
    <property type="match status" value="1"/>
</dbReference>
<dbReference type="SMART" id="SM00954">
    <property type="entry name" value="RelA_SpoT"/>
    <property type="match status" value="1"/>
</dbReference>
<dbReference type="InterPro" id="IPR052366">
    <property type="entry name" value="GTP_Pyrophosphokinase"/>
</dbReference>
<dbReference type="InterPro" id="IPR007685">
    <property type="entry name" value="RelA_SpoT"/>
</dbReference>
<dbReference type="RefSeq" id="WP_003593219.1">
    <property type="nucleotide sequence ID" value="NZ_JH719381.1"/>
</dbReference>
<evidence type="ECO:0000259" key="1">
    <source>
        <dbReference type="SMART" id="SM00954"/>
    </source>
</evidence>
<dbReference type="PANTHER" id="PTHR47837">
    <property type="entry name" value="GTP PYROPHOSPHOKINASE YJBM"/>
    <property type="match status" value="1"/>
</dbReference>
<dbReference type="GO" id="GO:0015969">
    <property type="term" value="P:guanosine tetraphosphate metabolic process"/>
    <property type="evidence" value="ECO:0007669"/>
    <property type="project" value="InterPro"/>
</dbReference>
<name>I9NHS3_RHILT</name>
<gene>
    <name evidence="2" type="ORF">Rleg9DRAFT_6518</name>
</gene>
<feature type="domain" description="RelA/SpoT" evidence="1">
    <location>
        <begin position="71"/>
        <end position="190"/>
    </location>
</feature>
<sequence length="352" mass="39545">MARWAVPQFSKKQINAAGKKLIDWGDNVFAYLDALEKINNWRSIHGHPLNTFQTTLRIKGRQVDPHVLVAQRIKRLSSIEAKLRRFPTMTLSQMQDIGGCRAILTSAEDVHALVSSYQRSDLKHKLHTIDDYMNNPKGTGYRGVHLIYSYFSDKVDTYNSLKIEMQLRSSYMHAWATAVEIVGTFTRQALKSSQGEEDWLRFFALMSSAIALMEGTAPVPDTPSSSHELVTELRDIELKLDAIRRLRTYGTAPTILENPQVKGQHFFLLELNVAAGQLAVTGYKSGAMDQAATDYLEAEKRFSASQNGDAVLVSVESLASLRRAYPNYFLDTNMFVELVEEAVGGNFLGMPF</sequence>
<dbReference type="InterPro" id="IPR043519">
    <property type="entry name" value="NT_sf"/>
</dbReference>
<dbReference type="SUPFAM" id="SSF81301">
    <property type="entry name" value="Nucleotidyltransferase"/>
    <property type="match status" value="1"/>
</dbReference>
<organism evidence="2 3">
    <name type="scientific">Rhizobium leguminosarum bv. trifolii WSM597</name>
    <dbReference type="NCBI Taxonomy" id="754764"/>
    <lineage>
        <taxon>Bacteria</taxon>
        <taxon>Pseudomonadati</taxon>
        <taxon>Pseudomonadota</taxon>
        <taxon>Alphaproteobacteria</taxon>
        <taxon>Hyphomicrobiales</taxon>
        <taxon>Rhizobiaceae</taxon>
        <taxon>Rhizobium/Agrobacterium group</taxon>
        <taxon>Rhizobium</taxon>
    </lineage>
</organism>
<dbReference type="Pfam" id="PF04607">
    <property type="entry name" value="RelA_SpoT"/>
    <property type="match status" value="1"/>
</dbReference>
<dbReference type="EMBL" id="JH719381">
    <property type="protein sequence ID" value="EJB07504.1"/>
    <property type="molecule type" value="Genomic_DNA"/>
</dbReference>
<evidence type="ECO:0000313" key="2">
    <source>
        <dbReference type="EMBL" id="EJB07504.1"/>
    </source>
</evidence>
<proteinExistence type="predicted"/>
<protein>
    <recommendedName>
        <fullName evidence="1">RelA/SpoT domain-containing protein</fullName>
    </recommendedName>
</protein>
<reference evidence="2 3" key="1">
    <citation type="submission" date="2012-02" db="EMBL/GenBank/DDBJ databases">
        <title>Improved High-Quality Draft Sequence of Rhizobium leguminosarum bv. trifolii WSM597.</title>
        <authorList>
            <consortium name="US DOE Joint Genome Institute"/>
            <person name="Lucas S."/>
            <person name="Han J."/>
            <person name="Lapidus A."/>
            <person name="Cheng J.-F."/>
            <person name="Goodwin L."/>
            <person name="Pitluck S."/>
            <person name="Peters L."/>
            <person name="Ovchinnikova G."/>
            <person name="Held B."/>
            <person name="Detter J.C."/>
            <person name="Han C."/>
            <person name="Tapia R."/>
            <person name="Land M."/>
            <person name="Hauser L."/>
            <person name="Kyrpides N."/>
            <person name="Ivanova N."/>
            <person name="Pagani I."/>
            <person name="Brau L."/>
            <person name="Yates R."/>
            <person name="O'Hara G."/>
            <person name="Rui T."/>
            <person name="Howieson J."/>
            <person name="Reeve W."/>
            <person name="Woyke T."/>
        </authorList>
    </citation>
    <scope>NUCLEOTIDE SEQUENCE [LARGE SCALE GENOMIC DNA]</scope>
    <source>
        <strain evidence="2 3">WSM597</strain>
    </source>
</reference>
<dbReference type="CDD" id="cd05399">
    <property type="entry name" value="NT_Rel-Spo_like"/>
    <property type="match status" value="1"/>
</dbReference>
<dbReference type="PANTHER" id="PTHR47837:SF1">
    <property type="entry name" value="GTP PYROPHOSPHOKINASE YJBM"/>
    <property type="match status" value="1"/>
</dbReference>
<dbReference type="Proteomes" id="UP000005092">
    <property type="component" value="Unassembled WGS sequence"/>
</dbReference>
<dbReference type="AlphaFoldDB" id="I9NHS3"/>
<evidence type="ECO:0000313" key="3">
    <source>
        <dbReference type="Proteomes" id="UP000005092"/>
    </source>
</evidence>
<dbReference type="OrthoDB" id="9789634at2"/>